<dbReference type="EMBL" id="JACEEZ010016744">
    <property type="protein sequence ID" value="KAG0718039.1"/>
    <property type="molecule type" value="Genomic_DNA"/>
</dbReference>
<comment type="caution">
    <text evidence="5">The sequence shown here is derived from an EMBL/GenBank/DDBJ whole genome shotgun (WGS) entry which is preliminary data.</text>
</comment>
<feature type="domain" description="Fibronectin type-III" evidence="4">
    <location>
        <begin position="168"/>
        <end position="258"/>
    </location>
</feature>
<dbReference type="AlphaFoldDB" id="A0A8J5CPP3"/>
<reference evidence="5" key="1">
    <citation type="submission" date="2020-07" db="EMBL/GenBank/DDBJ databases">
        <title>The High-quality genome of the commercially important snow crab, Chionoecetes opilio.</title>
        <authorList>
            <person name="Jeong J.-H."/>
            <person name="Ryu S."/>
        </authorList>
    </citation>
    <scope>NUCLEOTIDE SEQUENCE</scope>
    <source>
        <strain evidence="5">MADBK_172401_WGS</strain>
        <tissue evidence="5">Digestive gland</tissue>
    </source>
</reference>
<feature type="domain" description="Ig-like" evidence="3">
    <location>
        <begin position="68"/>
        <end position="159"/>
    </location>
</feature>
<dbReference type="CDD" id="cd00063">
    <property type="entry name" value="FN3"/>
    <property type="match status" value="1"/>
</dbReference>
<dbReference type="SMART" id="SM00060">
    <property type="entry name" value="FN3"/>
    <property type="match status" value="1"/>
</dbReference>
<dbReference type="SUPFAM" id="SSF48726">
    <property type="entry name" value="Immunoglobulin"/>
    <property type="match status" value="2"/>
</dbReference>
<dbReference type="InterPro" id="IPR007110">
    <property type="entry name" value="Ig-like_dom"/>
</dbReference>
<gene>
    <name evidence="5" type="ORF">GWK47_053276</name>
</gene>
<evidence type="ECO:0000313" key="6">
    <source>
        <dbReference type="Proteomes" id="UP000770661"/>
    </source>
</evidence>
<keyword evidence="2" id="KW-1133">Transmembrane helix</keyword>
<dbReference type="InterPro" id="IPR013783">
    <property type="entry name" value="Ig-like_fold"/>
</dbReference>
<dbReference type="Pfam" id="PF13927">
    <property type="entry name" value="Ig_3"/>
    <property type="match status" value="1"/>
</dbReference>
<keyword evidence="6" id="KW-1185">Reference proteome</keyword>
<dbReference type="PANTHER" id="PTHR23278:SF19">
    <property type="entry name" value="OBSCURIN"/>
    <property type="match status" value="1"/>
</dbReference>
<dbReference type="SUPFAM" id="SSF49265">
    <property type="entry name" value="Fibronectin type III"/>
    <property type="match status" value="1"/>
</dbReference>
<accession>A0A8J5CPP3</accession>
<evidence type="ECO:0000256" key="1">
    <source>
        <dbReference type="SAM" id="MobiDB-lite"/>
    </source>
</evidence>
<proteinExistence type="predicted"/>
<keyword evidence="2" id="KW-0472">Membrane</keyword>
<protein>
    <submittedName>
        <fullName evidence="5">Nephrin</fullName>
    </submittedName>
</protein>
<feature type="transmembrane region" description="Helical" evidence="2">
    <location>
        <begin position="268"/>
        <end position="293"/>
    </location>
</feature>
<dbReference type="PROSITE" id="PS50853">
    <property type="entry name" value="FN3"/>
    <property type="match status" value="1"/>
</dbReference>
<keyword evidence="2" id="KW-0812">Transmembrane</keyword>
<evidence type="ECO:0000259" key="4">
    <source>
        <dbReference type="PROSITE" id="PS50853"/>
    </source>
</evidence>
<dbReference type="InterPro" id="IPR036179">
    <property type="entry name" value="Ig-like_dom_sf"/>
</dbReference>
<dbReference type="CDD" id="cd00096">
    <property type="entry name" value="Ig"/>
    <property type="match status" value="1"/>
</dbReference>
<feature type="region of interest" description="Disordered" evidence="1">
    <location>
        <begin position="329"/>
        <end position="359"/>
    </location>
</feature>
<name>A0A8J5CPP3_CHIOP</name>
<dbReference type="InterPro" id="IPR003961">
    <property type="entry name" value="FN3_dom"/>
</dbReference>
<sequence length="466" mass="49606">MHSNPGTSGHAQGEALQANRSAGLIISDHSLVLQRVGRGRAGVYTCVAHNREGKGVSNGVKLNVMFAPVCSSPGKRTQGVARRESVEVVCQVEAFPHQVNFTWRFNGSTEGEALPLHAIKSQGKSSTLYYTASIEQDYGTLLCWAANSIGVQREPCVIHLIPAGPPDPPRNCSIANQTSEALVVECTPGFDGGLPQHFVMEAWDDGVLLSNTSSLAPEFVVRGLEAGMDVTLKVRATNHRGQSVSINLEADIMKVAEKRMGPPEKGVLLPPVVGAVVGGVGAVLVLVVVGLVLTHYTHRSRPQTHSKGDSPPTLPNVYVGVLGDVCSEDAHDTPSLSKAANPDVVRGTGREEGELEEPAGVGLRAPRCVESVAILQSNTAAGVTTTLPSAAKAMDVEYVEVLSGVPLSCSIRRREDPVIYTSLAPLPYHPYPPHRPQMVANPRDFGRDSADYCVPTTPRCMTWLAC</sequence>
<dbReference type="Gene3D" id="2.60.40.10">
    <property type="entry name" value="Immunoglobulins"/>
    <property type="match status" value="3"/>
</dbReference>
<evidence type="ECO:0000256" key="2">
    <source>
        <dbReference type="SAM" id="Phobius"/>
    </source>
</evidence>
<dbReference type="PROSITE" id="PS50835">
    <property type="entry name" value="IG_LIKE"/>
    <property type="match status" value="1"/>
</dbReference>
<evidence type="ECO:0000313" key="5">
    <source>
        <dbReference type="EMBL" id="KAG0718039.1"/>
    </source>
</evidence>
<dbReference type="InterPro" id="IPR036116">
    <property type="entry name" value="FN3_sf"/>
</dbReference>
<dbReference type="PANTHER" id="PTHR23278">
    <property type="entry name" value="SIDESTEP PROTEIN"/>
    <property type="match status" value="1"/>
</dbReference>
<evidence type="ECO:0000259" key="3">
    <source>
        <dbReference type="PROSITE" id="PS50835"/>
    </source>
</evidence>
<dbReference type="OrthoDB" id="6250964at2759"/>
<dbReference type="Proteomes" id="UP000770661">
    <property type="component" value="Unassembled WGS sequence"/>
</dbReference>
<organism evidence="5 6">
    <name type="scientific">Chionoecetes opilio</name>
    <name type="common">Atlantic snow crab</name>
    <name type="synonym">Cancer opilio</name>
    <dbReference type="NCBI Taxonomy" id="41210"/>
    <lineage>
        <taxon>Eukaryota</taxon>
        <taxon>Metazoa</taxon>
        <taxon>Ecdysozoa</taxon>
        <taxon>Arthropoda</taxon>
        <taxon>Crustacea</taxon>
        <taxon>Multicrustacea</taxon>
        <taxon>Malacostraca</taxon>
        <taxon>Eumalacostraca</taxon>
        <taxon>Eucarida</taxon>
        <taxon>Decapoda</taxon>
        <taxon>Pleocyemata</taxon>
        <taxon>Brachyura</taxon>
        <taxon>Eubrachyura</taxon>
        <taxon>Majoidea</taxon>
        <taxon>Majidae</taxon>
        <taxon>Chionoecetes</taxon>
    </lineage>
</organism>